<evidence type="ECO:0000313" key="13">
    <source>
        <dbReference type="EMBL" id="MDM4019297.1"/>
    </source>
</evidence>
<evidence type="ECO:0000256" key="3">
    <source>
        <dbReference type="ARBA" id="ARBA00013194"/>
    </source>
</evidence>
<keyword evidence="9" id="KW-0131">Cell cycle</keyword>
<dbReference type="InterPro" id="IPR027304">
    <property type="entry name" value="Trigger_fact/SurA_dom_sf"/>
</dbReference>
<dbReference type="SUPFAM" id="SSF54534">
    <property type="entry name" value="FKBP-like"/>
    <property type="match status" value="1"/>
</dbReference>
<evidence type="ECO:0000256" key="8">
    <source>
        <dbReference type="ARBA" id="ARBA00029986"/>
    </source>
</evidence>
<gene>
    <name evidence="9 13" type="primary">tig</name>
    <name evidence="13" type="ORF">QTN89_27830</name>
</gene>
<evidence type="ECO:0000256" key="4">
    <source>
        <dbReference type="ARBA" id="ARBA00016902"/>
    </source>
</evidence>
<dbReference type="InterPro" id="IPR008881">
    <property type="entry name" value="Trigger_fac_ribosome-bd_bac"/>
</dbReference>
<feature type="compositionally biased region" description="Basic and acidic residues" evidence="10">
    <location>
        <begin position="466"/>
        <end position="480"/>
    </location>
</feature>
<keyword evidence="9" id="KW-0963">Cytoplasm</keyword>
<feature type="domain" description="Trigger factor ribosome-binding bacterial" evidence="11">
    <location>
        <begin position="19"/>
        <end position="162"/>
    </location>
</feature>
<dbReference type="InterPro" id="IPR037041">
    <property type="entry name" value="Trigger_fac_C_sf"/>
</dbReference>
<accession>A0ABT7PS19</accession>
<dbReference type="RefSeq" id="WP_230775411.1">
    <property type="nucleotide sequence ID" value="NZ_CP141221.1"/>
</dbReference>
<keyword evidence="5 9" id="KW-0697">Rotamase</keyword>
<dbReference type="EC" id="5.2.1.8" evidence="3 9"/>
<dbReference type="NCBIfam" id="TIGR00115">
    <property type="entry name" value="tig"/>
    <property type="match status" value="1"/>
</dbReference>
<evidence type="ECO:0000256" key="7">
    <source>
        <dbReference type="ARBA" id="ARBA00023235"/>
    </source>
</evidence>
<proteinExistence type="inferred from homology"/>
<dbReference type="Pfam" id="PF05697">
    <property type="entry name" value="Trigger_N"/>
    <property type="match status" value="1"/>
</dbReference>
<dbReference type="InterPro" id="IPR046357">
    <property type="entry name" value="PPIase_dom_sf"/>
</dbReference>
<sequence length="493" mass="55629">MSTSIDSPETAESPTLQLDVKVNTIQACVREVIVTVPSAEVQRYLKEAYDELVPEAQVPGFRSGRAPRRLVEKQFKDRVVEQVKGKLLMDSLTQVTDNEEFSAISEPDFDYSSIPDPGEGDFAFQFTIEVRPDFDTPEWKGLELKKSVQKIDDDAVTSALDRVLRDRASWEATEEPAELGDRLVVNISFTEGGKTVSKLEEELVTLSNKLSFTDGLCNEFGKDVAGKKEGEKVTTSVELPSAAEDEEKREIVAEVTIVEVQKLESVEITDELLEELGDFETEGELREFIKESLERQSEYHTQQQIRSDVANLLSDAVNFELPEDLVRRQTRREIQRRILELQRSGFDPTQVQGIANALQQNARASTESALREHFVLEQIAEEQNIDATPEDFDAEVMLISQQNGTNPRKTRSRLEKSGQMDALRNQIVERKVIDLIVENANVTEEEMTDQNDSVNESYPVDFSITGRRDDDSIPEAKYEDNSAPEANAEKDKD</sequence>
<comment type="caution">
    <text evidence="13">The sequence shown here is derived from an EMBL/GenBank/DDBJ whole genome shotgun (WGS) entry which is preliminary data.</text>
</comment>
<keyword evidence="6 9" id="KW-0143">Chaperone</keyword>
<evidence type="ECO:0000256" key="6">
    <source>
        <dbReference type="ARBA" id="ARBA00023186"/>
    </source>
</evidence>
<name>A0ABT7PS19_9BACT</name>
<feature type="region of interest" description="Disordered" evidence="10">
    <location>
        <begin position="444"/>
        <end position="493"/>
    </location>
</feature>
<dbReference type="Proteomes" id="UP001239462">
    <property type="component" value="Unassembled WGS sequence"/>
</dbReference>
<dbReference type="Gene3D" id="3.30.70.1050">
    <property type="entry name" value="Trigger factor ribosome-binding domain"/>
    <property type="match status" value="1"/>
</dbReference>
<protein>
    <recommendedName>
        <fullName evidence="4 9">Trigger factor</fullName>
        <shortName evidence="9">TF</shortName>
        <ecNumber evidence="3 9">5.2.1.8</ecNumber>
    </recommendedName>
    <alternativeName>
        <fullName evidence="8 9">PPIase</fullName>
    </alternativeName>
</protein>
<dbReference type="GO" id="GO:0003755">
    <property type="term" value="F:peptidyl-prolyl cis-trans isomerase activity"/>
    <property type="evidence" value="ECO:0007669"/>
    <property type="project" value="UniProtKB-EC"/>
</dbReference>
<feature type="domain" description="Trigger factor C-terminal" evidence="12">
    <location>
        <begin position="284"/>
        <end position="438"/>
    </location>
</feature>
<comment type="domain">
    <text evidence="9">Consists of 3 domains; the N-terminus binds the ribosome, the middle domain has PPIase activity, while the C-terminus has intrinsic chaperone activity on its own.</text>
</comment>
<evidence type="ECO:0000256" key="9">
    <source>
        <dbReference type="HAMAP-Rule" id="MF_00303"/>
    </source>
</evidence>
<reference evidence="13 14" key="1">
    <citation type="submission" date="2023-06" db="EMBL/GenBank/DDBJ databases">
        <title>Roseiconus lacunae JC819 isolated from Gulf of Mannar region, Tamil Nadu.</title>
        <authorList>
            <person name="Pk S."/>
            <person name="Ch S."/>
            <person name="Ch V.R."/>
        </authorList>
    </citation>
    <scope>NUCLEOTIDE SEQUENCE [LARGE SCALE GENOMIC DNA]</scope>
    <source>
        <strain evidence="13 14">JC819</strain>
    </source>
</reference>
<dbReference type="HAMAP" id="MF_00303">
    <property type="entry name" value="Trigger_factor_Tig"/>
    <property type="match status" value="1"/>
</dbReference>
<comment type="subcellular location">
    <subcellularLocation>
        <location evidence="9">Cytoplasm</location>
    </subcellularLocation>
    <text evidence="9">About half TF is bound to the ribosome near the polypeptide exit tunnel while the other half is free in the cytoplasm.</text>
</comment>
<dbReference type="Gene3D" id="1.10.3120.10">
    <property type="entry name" value="Trigger factor, C-terminal domain"/>
    <property type="match status" value="1"/>
</dbReference>
<comment type="catalytic activity">
    <reaction evidence="1 9">
        <text>[protein]-peptidylproline (omega=180) = [protein]-peptidylproline (omega=0)</text>
        <dbReference type="Rhea" id="RHEA:16237"/>
        <dbReference type="Rhea" id="RHEA-COMP:10747"/>
        <dbReference type="Rhea" id="RHEA-COMP:10748"/>
        <dbReference type="ChEBI" id="CHEBI:83833"/>
        <dbReference type="ChEBI" id="CHEBI:83834"/>
        <dbReference type="EC" id="5.2.1.8"/>
    </reaction>
</comment>
<dbReference type="PIRSF" id="PIRSF003095">
    <property type="entry name" value="Trigger_factor"/>
    <property type="match status" value="1"/>
</dbReference>
<dbReference type="PANTHER" id="PTHR30560">
    <property type="entry name" value="TRIGGER FACTOR CHAPERONE AND PEPTIDYL-PROLYL CIS/TRANS ISOMERASE"/>
    <property type="match status" value="1"/>
</dbReference>
<dbReference type="EMBL" id="JASZZN010000035">
    <property type="protein sequence ID" value="MDM4019297.1"/>
    <property type="molecule type" value="Genomic_DNA"/>
</dbReference>
<comment type="similarity">
    <text evidence="2 9">Belongs to the FKBP-type PPIase family. Tig subfamily.</text>
</comment>
<evidence type="ECO:0000256" key="10">
    <source>
        <dbReference type="SAM" id="MobiDB-lite"/>
    </source>
</evidence>
<dbReference type="InterPro" id="IPR005215">
    <property type="entry name" value="Trig_fac"/>
</dbReference>
<evidence type="ECO:0000256" key="1">
    <source>
        <dbReference type="ARBA" id="ARBA00000971"/>
    </source>
</evidence>
<dbReference type="InterPro" id="IPR008880">
    <property type="entry name" value="Trigger_fac_C"/>
</dbReference>
<keyword evidence="7 9" id="KW-0413">Isomerase</keyword>
<dbReference type="PANTHER" id="PTHR30560:SF3">
    <property type="entry name" value="TRIGGER FACTOR-LIKE PROTEIN TIG, CHLOROPLASTIC"/>
    <property type="match status" value="1"/>
</dbReference>
<dbReference type="SUPFAM" id="SSF102735">
    <property type="entry name" value="Trigger factor ribosome-binding domain"/>
    <property type="match status" value="1"/>
</dbReference>
<organism evidence="13 14">
    <name type="scientific">Roseiconus lacunae</name>
    <dbReference type="NCBI Taxonomy" id="2605694"/>
    <lineage>
        <taxon>Bacteria</taxon>
        <taxon>Pseudomonadati</taxon>
        <taxon>Planctomycetota</taxon>
        <taxon>Planctomycetia</taxon>
        <taxon>Pirellulales</taxon>
        <taxon>Pirellulaceae</taxon>
        <taxon>Roseiconus</taxon>
    </lineage>
</organism>
<evidence type="ECO:0000259" key="12">
    <source>
        <dbReference type="Pfam" id="PF05698"/>
    </source>
</evidence>
<dbReference type="Pfam" id="PF05698">
    <property type="entry name" value="Trigger_C"/>
    <property type="match status" value="1"/>
</dbReference>
<dbReference type="Gene3D" id="3.10.50.40">
    <property type="match status" value="1"/>
</dbReference>
<dbReference type="InterPro" id="IPR036611">
    <property type="entry name" value="Trigger_fac_ribosome-bd_sf"/>
</dbReference>
<evidence type="ECO:0000256" key="5">
    <source>
        <dbReference type="ARBA" id="ARBA00023110"/>
    </source>
</evidence>
<keyword evidence="14" id="KW-1185">Reference proteome</keyword>
<dbReference type="SUPFAM" id="SSF109998">
    <property type="entry name" value="Triger factor/SurA peptide-binding domain-like"/>
    <property type="match status" value="1"/>
</dbReference>
<evidence type="ECO:0000256" key="2">
    <source>
        <dbReference type="ARBA" id="ARBA00005464"/>
    </source>
</evidence>
<evidence type="ECO:0000259" key="11">
    <source>
        <dbReference type="Pfam" id="PF05697"/>
    </source>
</evidence>
<evidence type="ECO:0000313" key="14">
    <source>
        <dbReference type="Proteomes" id="UP001239462"/>
    </source>
</evidence>
<keyword evidence="9" id="KW-0132">Cell division</keyword>
<comment type="function">
    <text evidence="9">Involved in protein export. Acts as a chaperone by maintaining the newly synthesized protein in an open conformation. Functions as a peptidyl-prolyl cis-trans isomerase.</text>
</comment>